<feature type="domain" description="Leucine-rich repeat-containing N-terminal plant-type" evidence="7">
    <location>
        <begin position="40"/>
        <end position="83"/>
    </location>
</feature>
<gene>
    <name evidence="8" type="ORF">LIER_25198</name>
</gene>
<evidence type="ECO:0000313" key="9">
    <source>
        <dbReference type="Proteomes" id="UP001454036"/>
    </source>
</evidence>
<dbReference type="InterPro" id="IPR001611">
    <property type="entry name" value="Leu-rich_rpt"/>
</dbReference>
<evidence type="ECO:0000256" key="5">
    <source>
        <dbReference type="ARBA" id="ARBA00023136"/>
    </source>
</evidence>
<keyword evidence="3 6" id="KW-0732">Signal</keyword>
<dbReference type="InterPro" id="IPR053213">
    <property type="entry name" value="RLP29"/>
</dbReference>
<evidence type="ECO:0000256" key="1">
    <source>
        <dbReference type="ARBA" id="ARBA00004370"/>
    </source>
</evidence>
<keyword evidence="4" id="KW-0677">Repeat</keyword>
<dbReference type="InterPro" id="IPR013210">
    <property type="entry name" value="LRR_N_plant-typ"/>
</dbReference>
<name>A0AAV3R854_LITER</name>
<evidence type="ECO:0000256" key="4">
    <source>
        <dbReference type="ARBA" id="ARBA00022737"/>
    </source>
</evidence>
<keyword evidence="2" id="KW-0433">Leucine-rich repeat</keyword>
<protein>
    <recommendedName>
        <fullName evidence="7">Leucine-rich repeat-containing N-terminal plant-type domain-containing protein</fullName>
    </recommendedName>
</protein>
<evidence type="ECO:0000313" key="8">
    <source>
        <dbReference type="EMBL" id="GAA0171078.1"/>
    </source>
</evidence>
<keyword evidence="5" id="KW-0472">Membrane</keyword>
<accession>A0AAV3R854</accession>
<dbReference type="GO" id="GO:0016020">
    <property type="term" value="C:membrane"/>
    <property type="evidence" value="ECO:0007669"/>
    <property type="project" value="UniProtKB-SubCell"/>
</dbReference>
<evidence type="ECO:0000256" key="3">
    <source>
        <dbReference type="ARBA" id="ARBA00022729"/>
    </source>
</evidence>
<evidence type="ECO:0000256" key="2">
    <source>
        <dbReference type="ARBA" id="ARBA00022614"/>
    </source>
</evidence>
<dbReference type="Gene3D" id="3.80.10.10">
    <property type="entry name" value="Ribonuclease Inhibitor"/>
    <property type="match status" value="2"/>
</dbReference>
<comment type="subcellular location">
    <subcellularLocation>
        <location evidence="1">Membrane</location>
    </subcellularLocation>
</comment>
<feature type="chain" id="PRO_5043663103" description="Leucine-rich repeat-containing N-terminal plant-type domain-containing protein" evidence="6">
    <location>
        <begin position="31"/>
        <end position="422"/>
    </location>
</feature>
<reference evidence="8 9" key="1">
    <citation type="submission" date="2024-01" db="EMBL/GenBank/DDBJ databases">
        <title>The complete chloroplast genome sequence of Lithospermum erythrorhizon: insights into the phylogenetic relationship among Boraginaceae species and the maternal lineages of purple gromwells.</title>
        <authorList>
            <person name="Okada T."/>
            <person name="Watanabe K."/>
        </authorList>
    </citation>
    <scope>NUCLEOTIDE SEQUENCE [LARGE SCALE GENOMIC DNA]</scope>
</reference>
<dbReference type="Pfam" id="PF08263">
    <property type="entry name" value="LRRNT_2"/>
    <property type="match status" value="1"/>
</dbReference>
<sequence length="422" mass="45180">MSNNKKVSVLLVAFVINLLSNSSIIRKINGETQYKLSSIDLIALREIKNSLTEIPTSSTSEFFGSWDFNTPEPCSTFAGIICTSTTNPIRRVISLTLGTGLSESPGLAGSLSPSISKLTQLTQLVLFTGIVTGPIPPLLGTLKKLRVISLTHNRLTGPIPPSICSLPELHTLDLSSNLLTGPIPDCLSRLRELRVMVLASNRLTGQLPGQLPGGLLHLDLKTNALSGILPNQMPSSLRYLSASGNYLTGPLNGLQSLSQLVYLDLSMNLFSGPIPSSLFHPCSLTTMLLQRNNLTGGVPSPPSCYYPSGSSIDLSHNTLTGELNSIFAGVESLFLNNNQFRGVVPKEYAASLAKGTTTTLYLQHNYFTGFSLDSGVAFPDSISLCLSYNCFQPLQLGFAACPSSAGQQLTRPAFQCSAFNHV</sequence>
<dbReference type="InterPro" id="IPR032675">
    <property type="entry name" value="LRR_dom_sf"/>
</dbReference>
<dbReference type="Pfam" id="PF13855">
    <property type="entry name" value="LRR_8"/>
    <property type="match status" value="1"/>
</dbReference>
<dbReference type="FunFam" id="3.80.10.10:FF:000400">
    <property type="entry name" value="Nuclear pore complex protein NUP107"/>
    <property type="match status" value="1"/>
</dbReference>
<dbReference type="EMBL" id="BAABME010007520">
    <property type="protein sequence ID" value="GAA0171078.1"/>
    <property type="molecule type" value="Genomic_DNA"/>
</dbReference>
<organism evidence="8 9">
    <name type="scientific">Lithospermum erythrorhizon</name>
    <name type="common">Purple gromwell</name>
    <name type="synonym">Lithospermum officinale var. erythrorhizon</name>
    <dbReference type="NCBI Taxonomy" id="34254"/>
    <lineage>
        <taxon>Eukaryota</taxon>
        <taxon>Viridiplantae</taxon>
        <taxon>Streptophyta</taxon>
        <taxon>Embryophyta</taxon>
        <taxon>Tracheophyta</taxon>
        <taxon>Spermatophyta</taxon>
        <taxon>Magnoliopsida</taxon>
        <taxon>eudicotyledons</taxon>
        <taxon>Gunneridae</taxon>
        <taxon>Pentapetalae</taxon>
        <taxon>asterids</taxon>
        <taxon>lamiids</taxon>
        <taxon>Boraginales</taxon>
        <taxon>Boraginaceae</taxon>
        <taxon>Boraginoideae</taxon>
        <taxon>Lithospermeae</taxon>
        <taxon>Lithospermum</taxon>
    </lineage>
</organism>
<proteinExistence type="predicted"/>
<comment type="caution">
    <text evidence="8">The sequence shown here is derived from an EMBL/GenBank/DDBJ whole genome shotgun (WGS) entry which is preliminary data.</text>
</comment>
<dbReference type="Pfam" id="PF00560">
    <property type="entry name" value="LRR_1"/>
    <property type="match status" value="1"/>
</dbReference>
<dbReference type="AlphaFoldDB" id="A0AAV3R854"/>
<evidence type="ECO:0000256" key="6">
    <source>
        <dbReference type="SAM" id="SignalP"/>
    </source>
</evidence>
<dbReference type="SUPFAM" id="SSF52058">
    <property type="entry name" value="L domain-like"/>
    <property type="match status" value="1"/>
</dbReference>
<dbReference type="Proteomes" id="UP001454036">
    <property type="component" value="Unassembled WGS sequence"/>
</dbReference>
<dbReference type="PANTHER" id="PTHR48009:SF1">
    <property type="entry name" value="LEUCINE-RICH REPEAT (LRR) FAMILY PROTEIN"/>
    <property type="match status" value="1"/>
</dbReference>
<dbReference type="PANTHER" id="PTHR48009">
    <property type="entry name" value="LEUCINE-RICH REPEAT (LRR) FAMILY PROTEIN"/>
    <property type="match status" value="1"/>
</dbReference>
<keyword evidence="9" id="KW-1185">Reference proteome</keyword>
<feature type="signal peptide" evidence="6">
    <location>
        <begin position="1"/>
        <end position="30"/>
    </location>
</feature>
<evidence type="ECO:0000259" key="7">
    <source>
        <dbReference type="Pfam" id="PF08263"/>
    </source>
</evidence>